<organism evidence="2">
    <name type="scientific">Wolbachia endosymbiont of Aleurodicus floccissimus</name>
    <dbReference type="NCBI Taxonomy" id="2152762"/>
    <lineage>
        <taxon>Bacteria</taxon>
        <taxon>Pseudomonadati</taxon>
        <taxon>Pseudomonadota</taxon>
        <taxon>Alphaproteobacteria</taxon>
        <taxon>Rickettsiales</taxon>
        <taxon>Anaplasmataceae</taxon>
        <taxon>Wolbachieae</taxon>
        <taxon>Wolbachia</taxon>
    </lineage>
</organism>
<dbReference type="EMBL" id="OUNF01000061">
    <property type="protein sequence ID" value="SPP33775.1"/>
    <property type="molecule type" value="Genomic_DNA"/>
</dbReference>
<keyword evidence="1" id="KW-1133">Transmembrane helix</keyword>
<evidence type="ECO:0000256" key="1">
    <source>
        <dbReference type="SAM" id="Phobius"/>
    </source>
</evidence>
<accession>A0A3B0J091</accession>
<reference evidence="2" key="1">
    <citation type="submission" date="2018-04" db="EMBL/GenBank/DDBJ databases">
        <authorList>
            <person name="Go L.Y."/>
            <person name="Mitchell J.A."/>
        </authorList>
    </citation>
    <scope>NUCLEOTIDE SEQUENCE</scope>
    <source>
        <strain evidence="2">WBAF</strain>
    </source>
</reference>
<keyword evidence="1" id="KW-0472">Membrane</keyword>
<evidence type="ECO:0000313" key="2">
    <source>
        <dbReference type="EMBL" id="SPP33775.1"/>
    </source>
</evidence>
<gene>
    <name evidence="2" type="ORF">WBAF_0246</name>
</gene>
<protein>
    <submittedName>
        <fullName evidence="2">Uncharacterized protein</fullName>
    </submittedName>
</protein>
<keyword evidence="1" id="KW-0812">Transmembrane</keyword>
<proteinExistence type="predicted"/>
<name>A0A3B0J091_9RICK</name>
<dbReference type="AlphaFoldDB" id="A0A3B0J091"/>
<sequence length="175" mass="18371">MGKFEAIKRKYSDEGLWSAAKEVPVQGWSLVKENRYKTAATFAAIALVASLTAAYFLSPAYAAFVGTVGTKAATLVSPAITAMSTFAIAHPLVASLVVLAAVAAIIAAPVYAYKNSNKAAQVEGVTKAVHNACEKDGDKPKVENDKLKLRDDEHVCTAFFDAVVSAVGGTKAFSK</sequence>
<feature type="transmembrane region" description="Helical" evidence="1">
    <location>
        <begin position="92"/>
        <end position="113"/>
    </location>
</feature>
<feature type="transmembrane region" description="Helical" evidence="1">
    <location>
        <begin position="39"/>
        <end position="57"/>
    </location>
</feature>